<reference evidence="2" key="1">
    <citation type="submission" date="2023-08" db="EMBL/GenBank/DDBJ databases">
        <title>Reference Genome Resource for the Citrus Pathogen Phytophthora citrophthora.</title>
        <authorList>
            <person name="Moller H."/>
            <person name="Coetzee B."/>
            <person name="Rose L.J."/>
            <person name="Van Niekerk J.M."/>
        </authorList>
    </citation>
    <scope>NUCLEOTIDE SEQUENCE</scope>
    <source>
        <strain evidence="2">STE-U-9442</strain>
    </source>
</reference>
<dbReference type="EMBL" id="JASMQC010000020">
    <property type="protein sequence ID" value="KAK1937091.1"/>
    <property type="molecule type" value="Genomic_DNA"/>
</dbReference>
<dbReference type="Gene3D" id="3.40.630.30">
    <property type="match status" value="1"/>
</dbReference>
<dbReference type="AlphaFoldDB" id="A0AAD9GEL1"/>
<dbReference type="Proteomes" id="UP001259832">
    <property type="component" value="Unassembled WGS sequence"/>
</dbReference>
<gene>
    <name evidence="2" type="ORF">P3T76_009869</name>
</gene>
<dbReference type="PANTHER" id="PTHR43441:SF2">
    <property type="entry name" value="FAMILY ACETYLTRANSFERASE, PUTATIVE (AFU_ORTHOLOGUE AFUA_7G00850)-RELATED"/>
    <property type="match status" value="1"/>
</dbReference>
<comment type="caution">
    <text evidence="2">The sequence shown here is derived from an EMBL/GenBank/DDBJ whole genome shotgun (WGS) entry which is preliminary data.</text>
</comment>
<dbReference type="GO" id="GO:0008999">
    <property type="term" value="F:protein-N-terminal-alanine acetyltransferase activity"/>
    <property type="evidence" value="ECO:0007669"/>
    <property type="project" value="TreeGrafter"/>
</dbReference>
<dbReference type="PROSITE" id="PS51186">
    <property type="entry name" value="GNAT"/>
    <property type="match status" value="1"/>
</dbReference>
<dbReference type="InterPro" id="IPR051908">
    <property type="entry name" value="Ribosomal_N-acetyltransferase"/>
</dbReference>
<dbReference type="InterPro" id="IPR016181">
    <property type="entry name" value="Acyl_CoA_acyltransferase"/>
</dbReference>
<proteinExistence type="predicted"/>
<name>A0AAD9GEL1_9STRA</name>
<evidence type="ECO:0000313" key="3">
    <source>
        <dbReference type="Proteomes" id="UP001259832"/>
    </source>
</evidence>
<sequence length="249" mass="28279">MPAENTYPSNNMTSINEFGQPVGFAMDWTPPPFPPREKLEGHYCQLEPMKAALHAKDFWDAQSDDSKGASWTYMLNEPFPSFSEFEAYLLSTEKAQQPQIYAIVVDGHAVGMLAYMRVDPSNGVLEVGRIYFTSKLQKTPAATEAMYLLAANAFQLGYRRFEWKCDSCNLPSRNAATRYGFTFEGLFRQAVVYKGRNRDTTWFSIVDGDWNGGLKDAYKRWLDPSNFDRNGQQKLKLSELTAPFVHATS</sequence>
<dbReference type="PANTHER" id="PTHR43441">
    <property type="entry name" value="RIBOSOMAL-PROTEIN-SERINE ACETYLTRANSFERASE"/>
    <property type="match status" value="1"/>
</dbReference>
<evidence type="ECO:0000259" key="1">
    <source>
        <dbReference type="PROSITE" id="PS51186"/>
    </source>
</evidence>
<dbReference type="InterPro" id="IPR000182">
    <property type="entry name" value="GNAT_dom"/>
</dbReference>
<protein>
    <recommendedName>
        <fullName evidence="1">N-acetyltransferase domain-containing protein</fullName>
    </recommendedName>
</protein>
<dbReference type="SUPFAM" id="SSF55729">
    <property type="entry name" value="Acyl-CoA N-acyltransferases (Nat)"/>
    <property type="match status" value="1"/>
</dbReference>
<dbReference type="FunFam" id="3.40.630.30:FF:000047">
    <property type="entry name" value="Acetyltransferase, GNAT family"/>
    <property type="match status" value="1"/>
</dbReference>
<evidence type="ECO:0000313" key="2">
    <source>
        <dbReference type="EMBL" id="KAK1937091.1"/>
    </source>
</evidence>
<keyword evidence="3" id="KW-1185">Reference proteome</keyword>
<dbReference type="Pfam" id="PF00583">
    <property type="entry name" value="Acetyltransf_1"/>
    <property type="match status" value="1"/>
</dbReference>
<organism evidence="2 3">
    <name type="scientific">Phytophthora citrophthora</name>
    <dbReference type="NCBI Taxonomy" id="4793"/>
    <lineage>
        <taxon>Eukaryota</taxon>
        <taxon>Sar</taxon>
        <taxon>Stramenopiles</taxon>
        <taxon>Oomycota</taxon>
        <taxon>Peronosporomycetes</taxon>
        <taxon>Peronosporales</taxon>
        <taxon>Peronosporaceae</taxon>
        <taxon>Phytophthora</taxon>
    </lineage>
</organism>
<dbReference type="GO" id="GO:1990189">
    <property type="term" value="F:protein N-terminal-serine acetyltransferase activity"/>
    <property type="evidence" value="ECO:0007669"/>
    <property type="project" value="TreeGrafter"/>
</dbReference>
<accession>A0AAD9GEL1</accession>
<feature type="domain" description="N-acetyltransferase" evidence="1">
    <location>
        <begin position="56"/>
        <end position="199"/>
    </location>
</feature>